<comment type="caution">
    <text evidence="3">The sequence shown here is derived from an EMBL/GenBank/DDBJ whole genome shotgun (WGS) entry which is preliminary data.</text>
</comment>
<dbReference type="InterPro" id="IPR010982">
    <property type="entry name" value="Lambda_DNA-bd_dom_sf"/>
</dbReference>
<keyword evidence="4" id="KW-1185">Reference proteome</keyword>
<keyword evidence="1" id="KW-0238">DNA-binding</keyword>
<organism evidence="3 4">
    <name type="scientific">Gottschalkia purinilytica</name>
    <name type="common">Clostridium purinilyticum</name>
    <dbReference type="NCBI Taxonomy" id="1503"/>
    <lineage>
        <taxon>Bacteria</taxon>
        <taxon>Bacillati</taxon>
        <taxon>Bacillota</taxon>
        <taxon>Tissierellia</taxon>
        <taxon>Tissierellales</taxon>
        <taxon>Gottschalkiaceae</taxon>
        <taxon>Gottschalkia</taxon>
    </lineage>
</organism>
<evidence type="ECO:0000256" key="1">
    <source>
        <dbReference type="ARBA" id="ARBA00023125"/>
    </source>
</evidence>
<dbReference type="OrthoDB" id="1634626at2"/>
<proteinExistence type="predicted"/>
<dbReference type="SMART" id="SM00530">
    <property type="entry name" value="HTH_XRE"/>
    <property type="match status" value="2"/>
</dbReference>
<accession>A0A0L0WD28</accession>
<evidence type="ECO:0000313" key="3">
    <source>
        <dbReference type="EMBL" id="KNF09325.1"/>
    </source>
</evidence>
<dbReference type="PANTHER" id="PTHR46558:SF11">
    <property type="entry name" value="HTH-TYPE TRANSCRIPTIONAL REGULATOR XRE"/>
    <property type="match status" value="1"/>
</dbReference>
<dbReference type="CDD" id="cd00093">
    <property type="entry name" value="HTH_XRE"/>
    <property type="match status" value="2"/>
</dbReference>
<dbReference type="PATRIC" id="fig|1503.3.peg.1968"/>
<dbReference type="EMBL" id="LGSS01000003">
    <property type="protein sequence ID" value="KNF09325.1"/>
    <property type="molecule type" value="Genomic_DNA"/>
</dbReference>
<dbReference type="Pfam" id="PF01381">
    <property type="entry name" value="HTH_3"/>
    <property type="match status" value="2"/>
</dbReference>
<dbReference type="AlphaFoldDB" id="A0A0L0WD28"/>
<name>A0A0L0WD28_GOTPU</name>
<dbReference type="STRING" id="1503.CLPU_3c01030"/>
<dbReference type="InterPro" id="IPR001387">
    <property type="entry name" value="Cro/C1-type_HTH"/>
</dbReference>
<dbReference type="SUPFAM" id="SSF47413">
    <property type="entry name" value="lambda repressor-like DNA-binding domains"/>
    <property type="match status" value="2"/>
</dbReference>
<dbReference type="Gene3D" id="1.10.260.40">
    <property type="entry name" value="lambda repressor-like DNA-binding domains"/>
    <property type="match status" value="2"/>
</dbReference>
<dbReference type="PANTHER" id="PTHR46558">
    <property type="entry name" value="TRACRIPTIONAL REGULATORY PROTEIN-RELATED-RELATED"/>
    <property type="match status" value="1"/>
</dbReference>
<reference evidence="4" key="1">
    <citation type="submission" date="2015-07" db="EMBL/GenBank/DDBJ databases">
        <title>Draft genome sequence of the purine-degrading Gottschalkia purinilyticum DSM 1384 (formerly Clostridium purinilyticum).</title>
        <authorList>
            <person name="Poehlein A."/>
            <person name="Schiel-Bengelsdorf B."/>
            <person name="Bengelsdorf F.R."/>
            <person name="Daniel R."/>
            <person name="Duerre P."/>
        </authorList>
    </citation>
    <scope>NUCLEOTIDE SEQUENCE [LARGE SCALE GENOMIC DNA]</scope>
    <source>
        <strain evidence="4">DSM 1384</strain>
    </source>
</reference>
<feature type="domain" description="HTH cro/C1-type" evidence="2">
    <location>
        <begin position="71"/>
        <end position="125"/>
    </location>
</feature>
<gene>
    <name evidence="3" type="ORF">CLPU_3c01030</name>
</gene>
<evidence type="ECO:0000313" key="4">
    <source>
        <dbReference type="Proteomes" id="UP000037267"/>
    </source>
</evidence>
<dbReference type="GO" id="GO:0003677">
    <property type="term" value="F:DNA binding"/>
    <property type="evidence" value="ECO:0007669"/>
    <property type="project" value="UniProtKB-KW"/>
</dbReference>
<evidence type="ECO:0000259" key="2">
    <source>
        <dbReference type="PROSITE" id="PS50943"/>
    </source>
</evidence>
<dbReference type="PROSITE" id="PS50943">
    <property type="entry name" value="HTH_CROC1"/>
    <property type="match status" value="2"/>
</dbReference>
<dbReference type="Proteomes" id="UP000037267">
    <property type="component" value="Unassembled WGS sequence"/>
</dbReference>
<feature type="domain" description="HTH cro/C1-type" evidence="2">
    <location>
        <begin position="6"/>
        <end position="61"/>
    </location>
</feature>
<sequence length="197" mass="22653">MIGDNIKLIRQSKGLGLNETARLANISGSYLSNIEKGIKENPSMDTLQKIANALNVSVNDLFGTKAIHEILYDLRKEKNISKEHIANFLNIPCQEYEKYESGKLHPSYETLKLLAEFFNVSLDYLLGKANTRNLYDNINEHDLTQEELQLLEKIKSDPEISILFHDLKNAPKKKIKQLLSIWDVISQKFDEMDEEDE</sequence>
<protein>
    <submittedName>
        <fullName evidence="3">Putative transcriptional regulator</fullName>
    </submittedName>
</protein>
<dbReference type="RefSeq" id="WP_050354321.1">
    <property type="nucleotide sequence ID" value="NZ_LGSS01000003.1"/>
</dbReference>